<feature type="transmembrane region" description="Helical" evidence="9">
    <location>
        <begin position="284"/>
        <end position="305"/>
    </location>
</feature>
<dbReference type="InterPro" id="IPR037185">
    <property type="entry name" value="EmrE-like"/>
</dbReference>
<evidence type="ECO:0000313" key="12">
    <source>
        <dbReference type="Proteomes" id="UP001596024"/>
    </source>
</evidence>
<keyword evidence="12" id="KW-1185">Reference proteome</keyword>
<dbReference type="InterPro" id="IPR004626">
    <property type="entry name" value="RarD"/>
</dbReference>
<dbReference type="Pfam" id="PF00892">
    <property type="entry name" value="EamA"/>
    <property type="match status" value="1"/>
</dbReference>
<evidence type="ECO:0000256" key="3">
    <source>
        <dbReference type="ARBA" id="ARBA00022448"/>
    </source>
</evidence>
<protein>
    <submittedName>
        <fullName evidence="11">EamA family transporter RarD</fullName>
    </submittedName>
</protein>
<evidence type="ECO:0000256" key="6">
    <source>
        <dbReference type="ARBA" id="ARBA00022989"/>
    </source>
</evidence>
<comment type="caution">
    <text evidence="11">The sequence shown here is derived from an EMBL/GenBank/DDBJ whole genome shotgun (WGS) entry which is preliminary data.</text>
</comment>
<feature type="transmembrane region" description="Helical" evidence="9">
    <location>
        <begin position="227"/>
        <end position="250"/>
    </location>
</feature>
<feature type="transmembrane region" description="Helical" evidence="9">
    <location>
        <begin position="88"/>
        <end position="108"/>
    </location>
</feature>
<dbReference type="Proteomes" id="UP001596024">
    <property type="component" value="Unassembled WGS sequence"/>
</dbReference>
<feature type="domain" description="EamA" evidence="10">
    <location>
        <begin position="30"/>
        <end position="159"/>
    </location>
</feature>
<accession>A0ABV9NBM0</accession>
<keyword evidence="3" id="KW-0813">Transport</keyword>
<feature type="transmembrane region" description="Helical" evidence="9">
    <location>
        <begin position="197"/>
        <end position="215"/>
    </location>
</feature>
<keyword evidence="6 9" id="KW-1133">Transmembrane helix</keyword>
<reference evidence="12" key="1">
    <citation type="journal article" date="2019" name="Int. J. Syst. Evol. Microbiol.">
        <title>The Global Catalogue of Microorganisms (GCM) 10K type strain sequencing project: providing services to taxonomists for standard genome sequencing and annotation.</title>
        <authorList>
            <consortium name="The Broad Institute Genomics Platform"/>
            <consortium name="The Broad Institute Genome Sequencing Center for Infectious Disease"/>
            <person name="Wu L."/>
            <person name="Ma J."/>
        </authorList>
    </citation>
    <scope>NUCLEOTIDE SEQUENCE [LARGE SCALE GENOMIC DNA]</scope>
    <source>
        <strain evidence="12">CCUG 62981</strain>
    </source>
</reference>
<keyword evidence="7 9" id="KW-0472">Membrane</keyword>
<dbReference type="InterPro" id="IPR000620">
    <property type="entry name" value="EamA_dom"/>
</dbReference>
<dbReference type="EMBL" id="JBHSGQ010000005">
    <property type="protein sequence ID" value="MFC4725777.1"/>
    <property type="molecule type" value="Genomic_DNA"/>
</dbReference>
<evidence type="ECO:0000256" key="7">
    <source>
        <dbReference type="ARBA" id="ARBA00023136"/>
    </source>
</evidence>
<gene>
    <name evidence="11" type="primary">rarD</name>
    <name evidence="11" type="ORF">ACFPB0_10785</name>
</gene>
<evidence type="ECO:0000256" key="1">
    <source>
        <dbReference type="ARBA" id="ARBA00004651"/>
    </source>
</evidence>
<feature type="transmembrane region" description="Helical" evidence="9">
    <location>
        <begin position="257"/>
        <end position="278"/>
    </location>
</feature>
<organism evidence="11 12">
    <name type="scientific">Glycocaulis abyssi</name>
    <dbReference type="NCBI Taxonomy" id="1433403"/>
    <lineage>
        <taxon>Bacteria</taxon>
        <taxon>Pseudomonadati</taxon>
        <taxon>Pseudomonadota</taxon>
        <taxon>Alphaproteobacteria</taxon>
        <taxon>Maricaulales</taxon>
        <taxon>Maricaulaceae</taxon>
        <taxon>Glycocaulis</taxon>
    </lineage>
</organism>
<evidence type="ECO:0000256" key="9">
    <source>
        <dbReference type="SAM" id="Phobius"/>
    </source>
</evidence>
<dbReference type="SUPFAM" id="SSF103481">
    <property type="entry name" value="Multidrug resistance efflux transporter EmrE"/>
    <property type="match status" value="1"/>
</dbReference>
<sequence length="317" mass="34066">MATPADPSAAPVAPPAPTSGRLDAGRAGVAALSAYGIWGLSAAFYKFLDFASATEIVLHRAIWSVPLLALLVWMAGRTPSAWRLILDRRAMATLLLSAILIASNWWVFVWAINADRVLDISLGYFINPLMNVAVGVFIAGERFGRLRMIAVGLAVIGVVNQIVAVGEVPWIGLFLAASFTAYGYIRKTIATDGRVGLFWETLIISLPSLVALFFLEASGNGGSFLESPWQAILLILTGPMTVAPLLLFIIGARGLHFATIGLLQFVAPTLQFAVGIIWGEVFTFAHAITFAFIWAGLAVFTFDLLSSRKRALKQTAS</sequence>
<name>A0ABV9NBM0_9PROT</name>
<keyword evidence="4" id="KW-1003">Cell membrane</keyword>
<comment type="similarity">
    <text evidence="2">Belongs to the EamA transporter family.</text>
</comment>
<proteinExistence type="inferred from homology"/>
<feature type="transmembrane region" description="Helical" evidence="9">
    <location>
        <begin position="27"/>
        <end position="45"/>
    </location>
</feature>
<feature type="compositionally biased region" description="Low complexity" evidence="8">
    <location>
        <begin position="1"/>
        <end position="11"/>
    </location>
</feature>
<evidence type="ECO:0000259" key="10">
    <source>
        <dbReference type="Pfam" id="PF00892"/>
    </source>
</evidence>
<evidence type="ECO:0000313" key="11">
    <source>
        <dbReference type="EMBL" id="MFC4725777.1"/>
    </source>
</evidence>
<feature type="transmembrane region" description="Helical" evidence="9">
    <location>
        <begin position="57"/>
        <end position="76"/>
    </location>
</feature>
<feature type="transmembrane region" description="Helical" evidence="9">
    <location>
        <begin position="120"/>
        <end position="139"/>
    </location>
</feature>
<evidence type="ECO:0000256" key="2">
    <source>
        <dbReference type="ARBA" id="ARBA00007362"/>
    </source>
</evidence>
<dbReference type="NCBIfam" id="TIGR00688">
    <property type="entry name" value="rarD"/>
    <property type="match status" value="1"/>
</dbReference>
<evidence type="ECO:0000256" key="5">
    <source>
        <dbReference type="ARBA" id="ARBA00022692"/>
    </source>
</evidence>
<feature type="region of interest" description="Disordered" evidence="8">
    <location>
        <begin position="1"/>
        <end position="20"/>
    </location>
</feature>
<dbReference type="RefSeq" id="WP_371392746.1">
    <property type="nucleotide sequence ID" value="NZ_CP163421.1"/>
</dbReference>
<comment type="subcellular location">
    <subcellularLocation>
        <location evidence="1">Cell membrane</location>
        <topology evidence="1">Multi-pass membrane protein</topology>
    </subcellularLocation>
</comment>
<evidence type="ECO:0000256" key="4">
    <source>
        <dbReference type="ARBA" id="ARBA00022475"/>
    </source>
</evidence>
<evidence type="ECO:0000256" key="8">
    <source>
        <dbReference type="SAM" id="MobiDB-lite"/>
    </source>
</evidence>
<keyword evidence="5 9" id="KW-0812">Transmembrane</keyword>